<evidence type="ECO:0000256" key="5">
    <source>
        <dbReference type="ARBA" id="ARBA00023002"/>
    </source>
</evidence>
<comment type="caution">
    <text evidence="8">The sequence shown here is derived from an EMBL/GenBank/DDBJ whole genome shotgun (WGS) entry which is preliminary data.</text>
</comment>
<dbReference type="EMBL" id="BSYB01000019">
    <property type="protein sequence ID" value="GMG46463.1"/>
    <property type="molecule type" value="Genomic_DNA"/>
</dbReference>
<dbReference type="InterPro" id="IPR011032">
    <property type="entry name" value="GroES-like_sf"/>
</dbReference>
<keyword evidence="5" id="KW-0560">Oxidoreductase</keyword>
<feature type="domain" description="Alcohol dehydrogenase-like N-terminal" evidence="7">
    <location>
        <begin position="31"/>
        <end position="119"/>
    </location>
</feature>
<feature type="domain" description="Alcohol dehydrogenase-like C-terminal" evidence="6">
    <location>
        <begin position="198"/>
        <end position="298"/>
    </location>
</feature>
<evidence type="ECO:0000259" key="7">
    <source>
        <dbReference type="Pfam" id="PF08240"/>
    </source>
</evidence>
<dbReference type="Pfam" id="PF00107">
    <property type="entry name" value="ADH_zinc_N"/>
    <property type="match status" value="1"/>
</dbReference>
<dbReference type="PANTHER" id="PTHR43350">
    <property type="entry name" value="NAD-DEPENDENT ALCOHOL DEHYDROGENASE"/>
    <property type="match status" value="1"/>
</dbReference>
<sequence>MITTTAIVAREPEEPLSINWTMEEVEVYTPGEGEILVEMRATGICHTDIVLSSVPAGTSGIQYPKILGHEGQNVKSVEVGDPVLLSYYSCSSCASCQSAHPAYCEAFAGENYVGRQGGMKISKNGEEPWSKYFGQSSFARHSLASEISVVNVKDMIKSEDELKLFAPLGCGFQTGMGAILNSSNAGPDDVVMILGLGAVGMGALMTAKIRECKAIIVVDKVEARLEHAKRLGASHTINTGTPDKPNLKDAVRQLFPSGASVVIDTTGVPTLIEQSLQATQKRGKLVLIGVPPLGYELNVDVVQHINVSDLDPPSKLQKVLTIFYCK</sequence>
<dbReference type="Pfam" id="PF08240">
    <property type="entry name" value="ADH_N"/>
    <property type="match status" value="1"/>
</dbReference>
<dbReference type="InterPro" id="IPR013154">
    <property type="entry name" value="ADH-like_N"/>
</dbReference>
<evidence type="ECO:0000313" key="9">
    <source>
        <dbReference type="Proteomes" id="UP001165189"/>
    </source>
</evidence>
<evidence type="ECO:0000313" key="8">
    <source>
        <dbReference type="EMBL" id="GMG46463.1"/>
    </source>
</evidence>
<dbReference type="Gene3D" id="3.90.180.10">
    <property type="entry name" value="Medium-chain alcohol dehydrogenases, catalytic domain"/>
    <property type="match status" value="1"/>
</dbReference>
<evidence type="ECO:0000256" key="1">
    <source>
        <dbReference type="ARBA" id="ARBA00001947"/>
    </source>
</evidence>
<protein>
    <submittedName>
        <fullName evidence="8">Unnamed protein product</fullName>
    </submittedName>
</protein>
<keyword evidence="4" id="KW-0862">Zinc</keyword>
<name>A0ABQ6KMK5_ASPOZ</name>
<gene>
    <name evidence="8" type="ORF">Aory05_000528000</name>
</gene>
<evidence type="ECO:0000256" key="2">
    <source>
        <dbReference type="ARBA" id="ARBA00008072"/>
    </source>
</evidence>
<dbReference type="InterPro" id="IPR013149">
    <property type="entry name" value="ADH-like_C"/>
</dbReference>
<evidence type="ECO:0000259" key="6">
    <source>
        <dbReference type="Pfam" id="PF00107"/>
    </source>
</evidence>
<organism evidence="8 9">
    <name type="scientific">Aspergillus oryzae var. brunneus</name>
    <dbReference type="NCBI Taxonomy" id="332754"/>
    <lineage>
        <taxon>Eukaryota</taxon>
        <taxon>Fungi</taxon>
        <taxon>Dikarya</taxon>
        <taxon>Ascomycota</taxon>
        <taxon>Pezizomycotina</taxon>
        <taxon>Eurotiomycetes</taxon>
        <taxon>Eurotiomycetidae</taxon>
        <taxon>Eurotiales</taxon>
        <taxon>Aspergillaceae</taxon>
        <taxon>Aspergillus</taxon>
        <taxon>Aspergillus subgen. Circumdati</taxon>
    </lineage>
</organism>
<comment type="similarity">
    <text evidence="2">Belongs to the zinc-containing alcohol dehydrogenase family.</text>
</comment>
<keyword evidence="3" id="KW-0479">Metal-binding</keyword>
<dbReference type="InterPro" id="IPR036291">
    <property type="entry name" value="NAD(P)-bd_dom_sf"/>
</dbReference>
<accession>A0ABQ6KMK5</accession>
<evidence type="ECO:0000256" key="4">
    <source>
        <dbReference type="ARBA" id="ARBA00022833"/>
    </source>
</evidence>
<dbReference type="Gene3D" id="3.40.50.720">
    <property type="entry name" value="NAD(P)-binding Rossmann-like Domain"/>
    <property type="match status" value="1"/>
</dbReference>
<dbReference type="Proteomes" id="UP001165189">
    <property type="component" value="Unassembled WGS sequence"/>
</dbReference>
<reference evidence="8" key="1">
    <citation type="submission" date="2023-04" db="EMBL/GenBank/DDBJ databases">
        <title>Aspergillus oryzae var. brunneus NBRC 4377.</title>
        <authorList>
            <person name="Ichikawa N."/>
            <person name="Sato H."/>
            <person name="Tonouchi N."/>
        </authorList>
    </citation>
    <scope>NUCLEOTIDE SEQUENCE</scope>
    <source>
        <strain evidence="8">NBRC 4377</strain>
    </source>
</reference>
<keyword evidence="9" id="KW-1185">Reference proteome</keyword>
<dbReference type="SUPFAM" id="SSF50129">
    <property type="entry name" value="GroES-like"/>
    <property type="match status" value="1"/>
</dbReference>
<dbReference type="PANTHER" id="PTHR43350:SF18">
    <property type="entry name" value="ENOYL REDUCTASE (ER) DOMAIN-CONTAINING PROTEIN"/>
    <property type="match status" value="1"/>
</dbReference>
<comment type="cofactor">
    <cofactor evidence="1">
        <name>Zn(2+)</name>
        <dbReference type="ChEBI" id="CHEBI:29105"/>
    </cofactor>
</comment>
<evidence type="ECO:0000256" key="3">
    <source>
        <dbReference type="ARBA" id="ARBA00022723"/>
    </source>
</evidence>
<proteinExistence type="inferred from homology"/>
<dbReference type="SUPFAM" id="SSF51735">
    <property type="entry name" value="NAD(P)-binding Rossmann-fold domains"/>
    <property type="match status" value="1"/>
</dbReference>